<accession>A0A9E2L289</accession>
<dbReference type="AlphaFoldDB" id="A0A9E2L289"/>
<comment type="caution">
    <text evidence="3">The sequence shown here is derived from an EMBL/GenBank/DDBJ whole genome shotgun (WGS) entry which is preliminary data.</text>
</comment>
<feature type="domain" description="Response regulatory" evidence="2">
    <location>
        <begin position="3"/>
        <end position="119"/>
    </location>
</feature>
<dbReference type="InterPro" id="IPR001789">
    <property type="entry name" value="Sig_transdc_resp-reg_receiver"/>
</dbReference>
<reference evidence="3" key="2">
    <citation type="submission" date="2021-04" db="EMBL/GenBank/DDBJ databases">
        <authorList>
            <person name="Gilroy R."/>
        </authorList>
    </citation>
    <scope>NUCLEOTIDE SEQUENCE</scope>
    <source>
        <strain evidence="3">Gambia15-2214</strain>
    </source>
</reference>
<dbReference type="SUPFAM" id="SSF52172">
    <property type="entry name" value="CheY-like"/>
    <property type="match status" value="1"/>
</dbReference>
<protein>
    <recommendedName>
        <fullName evidence="2">Response regulatory domain-containing protein</fullName>
    </recommendedName>
</protein>
<evidence type="ECO:0000313" key="3">
    <source>
        <dbReference type="EMBL" id="MBU3849356.1"/>
    </source>
</evidence>
<name>A0A9E2L289_9SPIR</name>
<dbReference type="Gene3D" id="3.40.50.2300">
    <property type="match status" value="1"/>
</dbReference>
<evidence type="ECO:0000256" key="1">
    <source>
        <dbReference type="PROSITE-ProRule" id="PRU00169"/>
    </source>
</evidence>
<dbReference type="InterPro" id="IPR011006">
    <property type="entry name" value="CheY-like_superfamily"/>
</dbReference>
<dbReference type="GO" id="GO:0000160">
    <property type="term" value="P:phosphorelay signal transduction system"/>
    <property type="evidence" value="ECO:0007669"/>
    <property type="project" value="InterPro"/>
</dbReference>
<sequence length="282" mass="31799">MKRVLMVDPAPICKEFIKDKLTAERISVDIVQGRRDAFTKLLSLLPDLVIVDVTEDFEEAIDFLKRKHQDPNAYKIPTIILGPSISPENLLMLMKLGGKKYFARPLALDSFIETVSSLIAVPIPLDDTPCIMDFHKNGNLLVLDITGELNRDKILLAKYFLSDIISNYSITTPKLLVLMPAMHFSFIDGINLEMFFDNLIYVPRIIKKELKLICTDVFLKQFISGHAEYAGIQLEPTLIGVINALIENANTKDLSDMITEKILSADPLPLPCSFDIRFSKDN</sequence>
<dbReference type="EMBL" id="JAHLFV010000049">
    <property type="protein sequence ID" value="MBU3849356.1"/>
    <property type="molecule type" value="Genomic_DNA"/>
</dbReference>
<feature type="modified residue" description="4-aspartylphosphate" evidence="1">
    <location>
        <position position="52"/>
    </location>
</feature>
<keyword evidence="1" id="KW-0597">Phosphoprotein</keyword>
<gene>
    <name evidence="3" type="ORF">IAA16_02185</name>
</gene>
<evidence type="ECO:0000259" key="2">
    <source>
        <dbReference type="PROSITE" id="PS50110"/>
    </source>
</evidence>
<proteinExistence type="predicted"/>
<organism evidence="3 4">
    <name type="scientific">Candidatus Treponema excrementipullorum</name>
    <dbReference type="NCBI Taxonomy" id="2838768"/>
    <lineage>
        <taxon>Bacteria</taxon>
        <taxon>Pseudomonadati</taxon>
        <taxon>Spirochaetota</taxon>
        <taxon>Spirochaetia</taxon>
        <taxon>Spirochaetales</taxon>
        <taxon>Treponemataceae</taxon>
        <taxon>Treponema</taxon>
    </lineage>
</organism>
<dbReference type="PROSITE" id="PS50110">
    <property type="entry name" value="RESPONSE_REGULATORY"/>
    <property type="match status" value="1"/>
</dbReference>
<dbReference type="Proteomes" id="UP000823914">
    <property type="component" value="Unassembled WGS sequence"/>
</dbReference>
<evidence type="ECO:0000313" key="4">
    <source>
        <dbReference type="Proteomes" id="UP000823914"/>
    </source>
</evidence>
<reference evidence="3" key="1">
    <citation type="journal article" date="2021" name="PeerJ">
        <title>Extensive microbial diversity within the chicken gut microbiome revealed by metagenomics and culture.</title>
        <authorList>
            <person name="Gilroy R."/>
            <person name="Ravi A."/>
            <person name="Getino M."/>
            <person name="Pursley I."/>
            <person name="Horton D.L."/>
            <person name="Alikhan N.F."/>
            <person name="Baker D."/>
            <person name="Gharbi K."/>
            <person name="Hall N."/>
            <person name="Watson M."/>
            <person name="Adriaenssens E.M."/>
            <person name="Foster-Nyarko E."/>
            <person name="Jarju S."/>
            <person name="Secka A."/>
            <person name="Antonio M."/>
            <person name="Oren A."/>
            <person name="Chaudhuri R.R."/>
            <person name="La Ragione R."/>
            <person name="Hildebrand F."/>
            <person name="Pallen M.J."/>
        </authorList>
    </citation>
    <scope>NUCLEOTIDE SEQUENCE</scope>
    <source>
        <strain evidence="3">Gambia15-2214</strain>
    </source>
</reference>